<dbReference type="PANTHER" id="PTHR12526">
    <property type="entry name" value="GLYCOSYLTRANSFERASE"/>
    <property type="match status" value="1"/>
</dbReference>
<evidence type="ECO:0000256" key="2">
    <source>
        <dbReference type="ARBA" id="ARBA00022679"/>
    </source>
</evidence>
<gene>
    <name evidence="5" type="ORF">UFOPK3564_01074</name>
</gene>
<evidence type="ECO:0000259" key="4">
    <source>
        <dbReference type="Pfam" id="PF00534"/>
    </source>
</evidence>
<dbReference type="GO" id="GO:0016757">
    <property type="term" value="F:glycosyltransferase activity"/>
    <property type="evidence" value="ECO:0007669"/>
    <property type="project" value="UniProtKB-KW"/>
</dbReference>
<accession>A0A6J7GJZ6</accession>
<proteinExistence type="predicted"/>
<protein>
    <submittedName>
        <fullName evidence="5">Unannotated protein</fullName>
    </submittedName>
</protein>
<feature type="domain" description="Glycosyl transferase family 1" evidence="4">
    <location>
        <begin position="191"/>
        <end position="351"/>
    </location>
</feature>
<dbReference type="SUPFAM" id="SSF53756">
    <property type="entry name" value="UDP-Glycosyltransferase/glycogen phosphorylase"/>
    <property type="match status" value="1"/>
</dbReference>
<sequence>MPSLLVVHAVDQPGGAELALLRAAPTLIDRGWRITMTGPTGRRPASAPEDVVWRQQAVGGLGRGQGAAALLAYGAFRALAAQHDVAYLNGTVPARLLPALGPGQVAGVAARGLRLRGHVDAAIASPPVVRTVLHVHDMVARVPRFWGAADALLADSRACAAPVAAALGRQVGVTGCPVDLDPAPVTPPWAPDGRPVVAFVGRIEPRKGPLDLVTAAEAVRVVVPDARVVVVGDDTYDADPRYARIVDRRADAARVERWPWQAGGPGLLRHVDVLVVPSDREPFGTIAAEALAVGVPVVAGAVDGLVEVVRDGVTGRLVPPHDPLALAHGIIWALQNGPLLREDCLEAARRWSLEAVTDRIEAALTGAPAPVPADPRPGDQVRHGAVGDERA</sequence>
<evidence type="ECO:0000313" key="5">
    <source>
        <dbReference type="EMBL" id="CAB4908641.1"/>
    </source>
</evidence>
<dbReference type="CDD" id="cd03801">
    <property type="entry name" value="GT4_PimA-like"/>
    <property type="match status" value="1"/>
</dbReference>
<feature type="region of interest" description="Disordered" evidence="3">
    <location>
        <begin position="366"/>
        <end position="391"/>
    </location>
</feature>
<evidence type="ECO:0000256" key="1">
    <source>
        <dbReference type="ARBA" id="ARBA00022676"/>
    </source>
</evidence>
<dbReference type="InterPro" id="IPR001296">
    <property type="entry name" value="Glyco_trans_1"/>
</dbReference>
<dbReference type="Gene3D" id="3.40.50.2000">
    <property type="entry name" value="Glycogen Phosphorylase B"/>
    <property type="match status" value="2"/>
</dbReference>
<keyword evidence="1" id="KW-0328">Glycosyltransferase</keyword>
<name>A0A6J7GJZ6_9ZZZZ</name>
<feature type="compositionally biased region" description="Basic and acidic residues" evidence="3">
    <location>
        <begin position="376"/>
        <end position="391"/>
    </location>
</feature>
<dbReference type="PANTHER" id="PTHR12526:SF510">
    <property type="entry name" value="D-INOSITOL 3-PHOSPHATE GLYCOSYLTRANSFERASE"/>
    <property type="match status" value="1"/>
</dbReference>
<keyword evidence="2" id="KW-0808">Transferase</keyword>
<dbReference type="EMBL" id="CAFBMK010000045">
    <property type="protein sequence ID" value="CAB4908641.1"/>
    <property type="molecule type" value="Genomic_DNA"/>
</dbReference>
<organism evidence="5">
    <name type="scientific">freshwater metagenome</name>
    <dbReference type="NCBI Taxonomy" id="449393"/>
    <lineage>
        <taxon>unclassified sequences</taxon>
        <taxon>metagenomes</taxon>
        <taxon>ecological metagenomes</taxon>
    </lineage>
</organism>
<evidence type="ECO:0000256" key="3">
    <source>
        <dbReference type="SAM" id="MobiDB-lite"/>
    </source>
</evidence>
<dbReference type="AlphaFoldDB" id="A0A6J7GJZ6"/>
<dbReference type="Pfam" id="PF00534">
    <property type="entry name" value="Glycos_transf_1"/>
    <property type="match status" value="1"/>
</dbReference>
<reference evidence="5" key="1">
    <citation type="submission" date="2020-05" db="EMBL/GenBank/DDBJ databases">
        <authorList>
            <person name="Chiriac C."/>
            <person name="Salcher M."/>
            <person name="Ghai R."/>
            <person name="Kavagutti S V."/>
        </authorList>
    </citation>
    <scope>NUCLEOTIDE SEQUENCE</scope>
</reference>